<dbReference type="RefSeq" id="WP_242162530.1">
    <property type="nucleotide sequence ID" value="NZ_JAJMLW010000001.1"/>
</dbReference>
<evidence type="ECO:0000313" key="6">
    <source>
        <dbReference type="Proteomes" id="UP001430755"/>
    </source>
</evidence>
<dbReference type="PANTHER" id="PTHR10302:SF27">
    <property type="entry name" value="SINGLE-STRANDED DNA-BINDING PROTEIN"/>
    <property type="match status" value="1"/>
</dbReference>
<evidence type="ECO:0000256" key="4">
    <source>
        <dbReference type="SAM" id="MobiDB-lite"/>
    </source>
</evidence>
<keyword evidence="6" id="KW-1185">Reference proteome</keyword>
<dbReference type="PANTHER" id="PTHR10302">
    <property type="entry name" value="SINGLE-STRANDED DNA-BINDING PROTEIN"/>
    <property type="match status" value="1"/>
</dbReference>
<dbReference type="NCBIfam" id="TIGR00621">
    <property type="entry name" value="ssb"/>
    <property type="match status" value="1"/>
</dbReference>
<dbReference type="Gene3D" id="2.40.50.140">
    <property type="entry name" value="Nucleic acid-binding proteins"/>
    <property type="match status" value="1"/>
</dbReference>
<sequence length="170" mass="18546">MGINNVIISGNLTRDAELRVTQSDWKVLGFGVAVNDYRLSRETGDWEEYPNFVDCILFGNRAAALHRHLRKGTKVCLRGRLRWSSWEKEGARRSKLEVVVDELEFLSPRRDDFVPAPVSASVPSAPVPASDPAPAPDSAPPAPAPIPAPDDGAPCGEPPSSGVYDERIPF</sequence>
<dbReference type="GO" id="GO:0003677">
    <property type="term" value="F:DNA binding"/>
    <property type="evidence" value="ECO:0007669"/>
    <property type="project" value="UniProtKB-KW"/>
</dbReference>
<dbReference type="Pfam" id="PF00436">
    <property type="entry name" value="SSB"/>
    <property type="match status" value="1"/>
</dbReference>
<name>A0ABS9WDE5_9ACTN</name>
<comment type="caution">
    <text evidence="5">The sequence shown here is derived from an EMBL/GenBank/DDBJ whole genome shotgun (WGS) entry which is preliminary data.</text>
</comment>
<dbReference type="Proteomes" id="UP001430755">
    <property type="component" value="Unassembled WGS sequence"/>
</dbReference>
<gene>
    <name evidence="5" type="ORF">LPT13_00710</name>
</gene>
<evidence type="ECO:0000256" key="2">
    <source>
        <dbReference type="HAMAP-Rule" id="MF_00984"/>
    </source>
</evidence>
<dbReference type="PROSITE" id="PS50935">
    <property type="entry name" value="SSB"/>
    <property type="match status" value="1"/>
</dbReference>
<evidence type="ECO:0000313" key="5">
    <source>
        <dbReference type="EMBL" id="MCI2240880.1"/>
    </source>
</evidence>
<dbReference type="CDD" id="cd04496">
    <property type="entry name" value="SSB_OBF"/>
    <property type="match status" value="1"/>
</dbReference>
<feature type="compositionally biased region" description="Pro residues" evidence="4">
    <location>
        <begin position="125"/>
        <end position="148"/>
    </location>
</feature>
<dbReference type="SUPFAM" id="SSF50249">
    <property type="entry name" value="Nucleic acid-binding proteins"/>
    <property type="match status" value="1"/>
</dbReference>
<dbReference type="InterPro" id="IPR012340">
    <property type="entry name" value="NA-bd_OB-fold"/>
</dbReference>
<dbReference type="InterPro" id="IPR000424">
    <property type="entry name" value="Primosome_PriB/ssb"/>
</dbReference>
<reference evidence="5" key="1">
    <citation type="submission" date="2021-11" db="EMBL/GenBank/DDBJ databases">
        <title>A Novel Adlercreutzia Species, isolated from a Allomyrina dichotoma larva feces.</title>
        <authorList>
            <person name="Suh M.K."/>
        </authorList>
    </citation>
    <scope>NUCLEOTIDE SEQUENCE</scope>
    <source>
        <strain evidence="5">JBNU-10</strain>
    </source>
</reference>
<evidence type="ECO:0000256" key="1">
    <source>
        <dbReference type="ARBA" id="ARBA00023125"/>
    </source>
</evidence>
<organism evidence="5 6">
    <name type="scientific">Adlercreutzia faecimuris</name>
    <dbReference type="NCBI Taxonomy" id="2897341"/>
    <lineage>
        <taxon>Bacteria</taxon>
        <taxon>Bacillati</taxon>
        <taxon>Actinomycetota</taxon>
        <taxon>Coriobacteriia</taxon>
        <taxon>Eggerthellales</taxon>
        <taxon>Eggerthellaceae</taxon>
        <taxon>Adlercreutzia</taxon>
    </lineage>
</organism>
<comment type="subunit">
    <text evidence="2">Homotetramer.</text>
</comment>
<feature type="region of interest" description="Disordered" evidence="4">
    <location>
        <begin position="114"/>
        <end position="170"/>
    </location>
</feature>
<proteinExistence type="inferred from homology"/>
<protein>
    <recommendedName>
        <fullName evidence="2 3">Single-stranded DNA-binding protein</fullName>
        <shortName evidence="2">SSB</shortName>
    </recommendedName>
</protein>
<feature type="compositionally biased region" description="Low complexity" evidence="4">
    <location>
        <begin position="114"/>
        <end position="124"/>
    </location>
</feature>
<keyword evidence="1 2" id="KW-0238">DNA-binding</keyword>
<evidence type="ECO:0000256" key="3">
    <source>
        <dbReference type="RuleBase" id="RU000524"/>
    </source>
</evidence>
<comment type="caution">
    <text evidence="2">Lacks conserved residue(s) required for the propagation of feature annotation.</text>
</comment>
<dbReference type="InterPro" id="IPR011344">
    <property type="entry name" value="ssDNA-bd"/>
</dbReference>
<accession>A0ABS9WDE5</accession>
<dbReference type="HAMAP" id="MF_00984">
    <property type="entry name" value="SSB"/>
    <property type="match status" value="1"/>
</dbReference>
<dbReference type="EMBL" id="JAJMLW010000001">
    <property type="protein sequence ID" value="MCI2240880.1"/>
    <property type="molecule type" value="Genomic_DNA"/>
</dbReference>